<dbReference type="GO" id="GO:0035102">
    <property type="term" value="C:PRC1 complex"/>
    <property type="evidence" value="ECO:0007669"/>
    <property type="project" value="TreeGrafter"/>
</dbReference>
<sequence>MRRGNSAPPHPPPAHRKKVDIMYRRECLPDSYSLMDVAYIYTWKRNSPMRFYYRMPDVVMKQLTAPPPEIPCIKSTEDNKEKEKVKESDMKSPSKSVEKKPEENKEEANNENNDTIAKVAKLDTTETPEKLKVDGENKEEEKPKTAEIVEQTNSISSSRALSKQDELSVSVLLSLGQCRVDNKDDHKFLVPNPVTPKNGMVEKRNGKVSPKPSVNKIASDLAEHKAQQPQVQNSSPQTLPNSMSTPNQQLNMSPQQKQQQLQKQKIQQMQQQKKQQQLKNQHVQQQKQQQFLHQKQQMHQLMQQQQQKLQQQLQQQHLLQQQQFQQVHLQQVQRHQMQQLQTQPQILQFQVQPQLQLQHVIHQIKETKPQDQQSSQLVLAQQSVVEQPVVTNQVKQVANQILKVPKSPPVLHQSQVQSHPPQHLVQQQPSHLSQQQPSQHLVQQQSSQHLVQQQPPQHLVQQQPSHMSQQQPPHHLAQQSPTTQTVSQEPTQQLGQQQRTQSPMQSHLSQQTAHQQIHQQPMQQQSTQQSAQQQQTQQSTQQQQTQQSVPTQPTQQLVQAQTQKPQNQQIQPHQSPQHQKSWPEPATPENPPINGTTGVQNPQVTLNTSNGSVTIMAQLKSPPIVSSTVGATANTPGSPIPTMNGKSPETPRPQGIHQNLPRTVLPKSPFVNGKPLQKSIQQKNISGQRLNNNLPEGKNGIIQQSNINNRLPTFQKNGGSARKAGVPGGVLSKTGPTLDQRIQQLYNSGQTNKPPSPGGKSESRLASWLNNRFKPQPVKEEAESTTPASPPTTKEVSMQRYKRKLQEMQKVQEICEITQENPKPDDAKKRREVTPDVSIELMRAADMKKLDSTKKEKRPVPGLKSIQEVGAKRKKEEDSALDLSRPQLPWLLSRPTHYIPSPRPT</sequence>
<feature type="compositionally biased region" description="Low complexity" evidence="1">
    <location>
        <begin position="247"/>
        <end position="291"/>
    </location>
</feature>
<feature type="region of interest" description="Disordered" evidence="1">
    <location>
        <begin position="630"/>
        <end position="652"/>
    </location>
</feature>
<proteinExistence type="predicted"/>
<feature type="compositionally biased region" description="Low complexity" evidence="1">
    <location>
        <begin position="784"/>
        <end position="793"/>
    </location>
</feature>
<evidence type="ECO:0000256" key="1">
    <source>
        <dbReference type="SAM" id="MobiDB-lite"/>
    </source>
</evidence>
<organism evidence="3 4">
    <name type="scientific">Nezara viridula</name>
    <name type="common">Southern green stink bug</name>
    <name type="synonym">Cimex viridulus</name>
    <dbReference type="NCBI Taxonomy" id="85310"/>
    <lineage>
        <taxon>Eukaryota</taxon>
        <taxon>Metazoa</taxon>
        <taxon>Ecdysozoa</taxon>
        <taxon>Arthropoda</taxon>
        <taxon>Hexapoda</taxon>
        <taxon>Insecta</taxon>
        <taxon>Pterygota</taxon>
        <taxon>Neoptera</taxon>
        <taxon>Paraneoptera</taxon>
        <taxon>Hemiptera</taxon>
        <taxon>Heteroptera</taxon>
        <taxon>Panheteroptera</taxon>
        <taxon>Pentatomomorpha</taxon>
        <taxon>Pentatomoidea</taxon>
        <taxon>Pentatomidae</taxon>
        <taxon>Pentatominae</taxon>
        <taxon>Nezara</taxon>
    </lineage>
</organism>
<dbReference type="EMBL" id="OV725081">
    <property type="protein sequence ID" value="CAH1402694.1"/>
    <property type="molecule type" value="Genomic_DNA"/>
</dbReference>
<dbReference type="Pfam" id="PF16207">
    <property type="entry name" value="RAWUL"/>
    <property type="match status" value="1"/>
</dbReference>
<name>A0A9P0HJ34_NEZVI</name>
<feature type="region of interest" description="Disordered" evidence="1">
    <location>
        <begin position="187"/>
        <end position="291"/>
    </location>
</feature>
<dbReference type="PANTHER" id="PTHR10825:SF29">
    <property type="entry name" value="POLYCOMB GROUP RING FINGER PROTEIN 1"/>
    <property type="match status" value="1"/>
</dbReference>
<feature type="domain" description="RAWUL" evidence="2">
    <location>
        <begin position="17"/>
        <end position="54"/>
    </location>
</feature>
<feature type="compositionally biased region" description="Basic and acidic residues" evidence="1">
    <location>
        <begin position="75"/>
        <end position="108"/>
    </location>
</feature>
<dbReference type="OrthoDB" id="10264655at2759"/>
<keyword evidence="4" id="KW-1185">Reference proteome</keyword>
<evidence type="ECO:0000313" key="3">
    <source>
        <dbReference type="EMBL" id="CAH1402694.1"/>
    </source>
</evidence>
<feature type="compositionally biased region" description="Polar residues" evidence="1">
    <location>
        <begin position="150"/>
        <end position="159"/>
    </location>
</feature>
<dbReference type="PANTHER" id="PTHR10825">
    <property type="entry name" value="RING FINGER DOMAIN-CONTAINING, POLYCOMB GROUP COMPONENT"/>
    <property type="match status" value="1"/>
</dbReference>
<evidence type="ECO:0000313" key="4">
    <source>
        <dbReference type="Proteomes" id="UP001152798"/>
    </source>
</evidence>
<gene>
    <name evidence="3" type="ORF">NEZAVI_LOCUS11456</name>
</gene>
<reference evidence="3" key="1">
    <citation type="submission" date="2022-01" db="EMBL/GenBank/DDBJ databases">
        <authorList>
            <person name="King R."/>
        </authorList>
    </citation>
    <scope>NUCLEOTIDE SEQUENCE</scope>
</reference>
<feature type="compositionally biased region" description="Low complexity" evidence="1">
    <location>
        <begin position="488"/>
        <end position="501"/>
    </location>
</feature>
<feature type="region of interest" description="Disordered" evidence="1">
    <location>
        <begin position="409"/>
        <end position="605"/>
    </location>
</feature>
<accession>A0A9P0HJ34</accession>
<feature type="compositionally biased region" description="Polar residues" evidence="1">
    <location>
        <begin position="593"/>
        <end position="605"/>
    </location>
</feature>
<dbReference type="Proteomes" id="UP001152798">
    <property type="component" value="Chromosome 5"/>
</dbReference>
<feature type="compositionally biased region" description="Polar residues" evidence="1">
    <location>
        <begin position="477"/>
        <end position="487"/>
    </location>
</feature>
<feature type="region of interest" description="Disordered" evidence="1">
    <location>
        <begin position="710"/>
        <end position="735"/>
    </location>
</feature>
<feature type="compositionally biased region" description="Polar residues" evidence="1">
    <location>
        <begin position="227"/>
        <end position="246"/>
    </location>
</feature>
<feature type="region of interest" description="Disordered" evidence="1">
    <location>
        <begin position="65"/>
        <end position="159"/>
    </location>
</feature>
<feature type="compositionally biased region" description="Basic and acidic residues" evidence="1">
    <location>
        <begin position="120"/>
        <end position="147"/>
    </location>
</feature>
<dbReference type="GO" id="GO:0000122">
    <property type="term" value="P:negative regulation of transcription by RNA polymerase II"/>
    <property type="evidence" value="ECO:0007669"/>
    <property type="project" value="TreeGrafter"/>
</dbReference>
<dbReference type="AlphaFoldDB" id="A0A9P0HJ34"/>
<feature type="compositionally biased region" description="Low complexity" evidence="1">
    <location>
        <begin position="412"/>
        <end position="475"/>
    </location>
</feature>
<feature type="compositionally biased region" description="Low complexity" evidence="1">
    <location>
        <begin position="510"/>
        <end position="579"/>
    </location>
</feature>
<dbReference type="Gene3D" id="3.10.20.90">
    <property type="entry name" value="Phosphatidylinositol 3-kinase Catalytic Subunit, Chain A, domain 1"/>
    <property type="match status" value="1"/>
</dbReference>
<evidence type="ECO:0000259" key="2">
    <source>
        <dbReference type="Pfam" id="PF16207"/>
    </source>
</evidence>
<dbReference type="GO" id="GO:1990841">
    <property type="term" value="F:promoter-specific chromatin binding"/>
    <property type="evidence" value="ECO:0007669"/>
    <property type="project" value="TreeGrafter"/>
</dbReference>
<dbReference type="InterPro" id="IPR032443">
    <property type="entry name" value="RAWUL"/>
</dbReference>
<feature type="region of interest" description="Disordered" evidence="1">
    <location>
        <begin position="774"/>
        <end position="800"/>
    </location>
</feature>
<feature type="region of interest" description="Disordered" evidence="1">
    <location>
        <begin position="844"/>
        <end position="882"/>
    </location>
</feature>
<protein>
    <recommendedName>
        <fullName evidence="2">RAWUL domain-containing protein</fullName>
    </recommendedName>
</protein>
<feature type="compositionally biased region" description="Basic and acidic residues" evidence="1">
    <location>
        <begin position="844"/>
        <end position="854"/>
    </location>
</feature>